<keyword evidence="4 6" id="KW-0378">Hydrolase</keyword>
<feature type="domain" description="Peptidase S26" evidence="7">
    <location>
        <begin position="13"/>
        <end position="173"/>
    </location>
</feature>
<dbReference type="EMBL" id="MEYV01000011">
    <property type="protein sequence ID" value="OGD40165.1"/>
    <property type="molecule type" value="Genomic_DNA"/>
</dbReference>
<evidence type="ECO:0000256" key="4">
    <source>
        <dbReference type="ARBA" id="ARBA00022801"/>
    </source>
</evidence>
<evidence type="ECO:0000256" key="1">
    <source>
        <dbReference type="ARBA" id="ARBA00000677"/>
    </source>
</evidence>
<dbReference type="AlphaFoldDB" id="A0A1F5CBG9"/>
<name>A0A1F5CBG9_9BACT</name>
<comment type="caution">
    <text evidence="8">The sequence shown here is derived from an EMBL/GenBank/DDBJ whole genome shotgun (WGS) entry which is preliminary data.</text>
</comment>
<dbReference type="PRINTS" id="PR00727">
    <property type="entry name" value="LEADERPTASE"/>
</dbReference>
<keyword evidence="6" id="KW-0645">Protease</keyword>
<dbReference type="PROSITE" id="PS00761">
    <property type="entry name" value="SPASE_I_3"/>
    <property type="match status" value="1"/>
</dbReference>
<evidence type="ECO:0000256" key="3">
    <source>
        <dbReference type="ARBA" id="ARBA00013208"/>
    </source>
</evidence>
<keyword evidence="6" id="KW-0812">Transmembrane</keyword>
<dbReference type="InterPro" id="IPR036286">
    <property type="entry name" value="LexA/Signal_pep-like_sf"/>
</dbReference>
<reference evidence="8 9" key="1">
    <citation type="journal article" date="2016" name="Nat. Commun.">
        <title>Thousands of microbial genomes shed light on interconnected biogeochemical processes in an aquifer system.</title>
        <authorList>
            <person name="Anantharaman K."/>
            <person name="Brown C.T."/>
            <person name="Hug L.A."/>
            <person name="Sharon I."/>
            <person name="Castelle C.J."/>
            <person name="Probst A.J."/>
            <person name="Thomas B.C."/>
            <person name="Singh A."/>
            <person name="Wilkins M.J."/>
            <person name="Karaoz U."/>
            <person name="Brodie E.L."/>
            <person name="Williams K.H."/>
            <person name="Hubbard S.S."/>
            <person name="Banfield J.F."/>
        </authorList>
    </citation>
    <scope>NUCLEOTIDE SEQUENCE [LARGE SCALE GENOMIC DNA]</scope>
</reference>
<comment type="subcellular location">
    <subcellularLocation>
        <location evidence="6">Membrane</location>
        <topology evidence="6">Single-pass type II membrane protein</topology>
    </subcellularLocation>
</comment>
<dbReference type="NCBIfam" id="TIGR02227">
    <property type="entry name" value="sigpep_I_bact"/>
    <property type="match status" value="1"/>
</dbReference>
<comment type="similarity">
    <text evidence="2 6">Belongs to the peptidase S26 family.</text>
</comment>
<evidence type="ECO:0000313" key="9">
    <source>
        <dbReference type="Proteomes" id="UP000177197"/>
    </source>
</evidence>
<evidence type="ECO:0000256" key="5">
    <source>
        <dbReference type="PIRSR" id="PIRSR600223-1"/>
    </source>
</evidence>
<dbReference type="Gene3D" id="2.10.109.10">
    <property type="entry name" value="Umud Fragment, subunit A"/>
    <property type="match status" value="1"/>
</dbReference>
<sequence>MKEAMRNFFGFIWELFKIAVIALVLAGLARYFIFQPFFVKGASMEPNFDDGQYLIVDELSYYFRTPERGEVIVFKYPLDTRTYYIKRIIGLPGETVEIKSGQVNVYNDENPKGFVLNEAYLPQGLATDGNVKQRLNRDEYFVLGDNRLSSSDSRRWGVLPKSDIVGRVFVRVWPVDTFELLNQAPAY</sequence>
<evidence type="ECO:0000256" key="6">
    <source>
        <dbReference type="RuleBase" id="RU362042"/>
    </source>
</evidence>
<dbReference type="GO" id="GO:0016020">
    <property type="term" value="C:membrane"/>
    <property type="evidence" value="ECO:0007669"/>
    <property type="project" value="UniProtKB-SubCell"/>
</dbReference>
<protein>
    <recommendedName>
        <fullName evidence="3 6">Signal peptidase I</fullName>
        <ecNumber evidence="3 6">3.4.21.89</ecNumber>
    </recommendedName>
</protein>
<gene>
    <name evidence="8" type="ORF">A3I30_02765</name>
</gene>
<comment type="catalytic activity">
    <reaction evidence="1 6">
        <text>Cleavage of hydrophobic, N-terminal signal or leader sequences from secreted and periplasmic proteins.</text>
        <dbReference type="EC" id="3.4.21.89"/>
    </reaction>
</comment>
<dbReference type="PROSITE" id="PS00760">
    <property type="entry name" value="SPASE_I_2"/>
    <property type="match status" value="1"/>
</dbReference>
<dbReference type="InterPro" id="IPR019758">
    <property type="entry name" value="Pept_S26A_signal_pept_1_CS"/>
</dbReference>
<proteinExistence type="inferred from homology"/>
<feature type="transmembrane region" description="Helical" evidence="6">
    <location>
        <begin position="12"/>
        <end position="33"/>
    </location>
</feature>
<dbReference type="GO" id="GO:0009003">
    <property type="term" value="F:signal peptidase activity"/>
    <property type="evidence" value="ECO:0007669"/>
    <property type="project" value="UniProtKB-EC"/>
</dbReference>
<feature type="active site" evidence="5">
    <location>
        <position position="86"/>
    </location>
</feature>
<feature type="active site" evidence="5">
    <location>
        <position position="43"/>
    </location>
</feature>
<dbReference type="GO" id="GO:0006465">
    <property type="term" value="P:signal peptide processing"/>
    <property type="evidence" value="ECO:0007669"/>
    <property type="project" value="InterPro"/>
</dbReference>
<organism evidence="8 9">
    <name type="scientific">Candidatus Azambacteria bacterium RIFCSPLOWO2_02_FULL_44_14</name>
    <dbReference type="NCBI Taxonomy" id="1797306"/>
    <lineage>
        <taxon>Bacteria</taxon>
        <taxon>Candidatus Azamiibacteriota</taxon>
    </lineage>
</organism>
<dbReference type="SUPFAM" id="SSF51306">
    <property type="entry name" value="LexA/Signal peptidase"/>
    <property type="match status" value="1"/>
</dbReference>
<dbReference type="PANTHER" id="PTHR43390">
    <property type="entry name" value="SIGNAL PEPTIDASE I"/>
    <property type="match status" value="1"/>
</dbReference>
<evidence type="ECO:0000259" key="7">
    <source>
        <dbReference type="Pfam" id="PF10502"/>
    </source>
</evidence>
<dbReference type="InterPro" id="IPR000223">
    <property type="entry name" value="Pept_S26A_signal_pept_1"/>
</dbReference>
<dbReference type="Pfam" id="PF10502">
    <property type="entry name" value="Peptidase_S26"/>
    <property type="match status" value="1"/>
</dbReference>
<evidence type="ECO:0000313" key="8">
    <source>
        <dbReference type="EMBL" id="OGD40165.1"/>
    </source>
</evidence>
<keyword evidence="6" id="KW-1133">Transmembrane helix</keyword>
<dbReference type="Proteomes" id="UP000177197">
    <property type="component" value="Unassembled WGS sequence"/>
</dbReference>
<dbReference type="GO" id="GO:0004252">
    <property type="term" value="F:serine-type endopeptidase activity"/>
    <property type="evidence" value="ECO:0007669"/>
    <property type="project" value="InterPro"/>
</dbReference>
<dbReference type="InterPro" id="IPR019533">
    <property type="entry name" value="Peptidase_S26"/>
</dbReference>
<keyword evidence="6" id="KW-0472">Membrane</keyword>
<dbReference type="CDD" id="cd06530">
    <property type="entry name" value="S26_SPase_I"/>
    <property type="match status" value="1"/>
</dbReference>
<dbReference type="PANTHER" id="PTHR43390:SF1">
    <property type="entry name" value="CHLOROPLAST PROCESSING PEPTIDASE"/>
    <property type="match status" value="1"/>
</dbReference>
<evidence type="ECO:0000256" key="2">
    <source>
        <dbReference type="ARBA" id="ARBA00009370"/>
    </source>
</evidence>
<dbReference type="EC" id="3.4.21.89" evidence="3 6"/>
<accession>A0A1F5CBG9</accession>
<dbReference type="InterPro" id="IPR019757">
    <property type="entry name" value="Pept_S26A_signal_pept_1_Lys-AS"/>
</dbReference>